<evidence type="ECO:0000259" key="1">
    <source>
        <dbReference type="Pfam" id="PF05368"/>
    </source>
</evidence>
<dbReference type="InterPro" id="IPR036291">
    <property type="entry name" value="NAD(P)-bd_dom_sf"/>
</dbReference>
<evidence type="ECO:0000313" key="2">
    <source>
        <dbReference type="EMBL" id="MBP2471705.1"/>
    </source>
</evidence>
<dbReference type="EMBL" id="JAGIOO010000001">
    <property type="protein sequence ID" value="MBP2471705.1"/>
    <property type="molecule type" value="Genomic_DNA"/>
</dbReference>
<proteinExistence type="predicted"/>
<dbReference type="PANTHER" id="PTHR43162:SF1">
    <property type="entry name" value="PRESTALK A DIFFERENTIATION PROTEIN A"/>
    <property type="match status" value="1"/>
</dbReference>
<dbReference type="SUPFAM" id="SSF51735">
    <property type="entry name" value="NAD(P)-binding Rossmann-fold domains"/>
    <property type="match status" value="1"/>
</dbReference>
<keyword evidence="3" id="KW-1185">Reference proteome</keyword>
<protein>
    <submittedName>
        <fullName evidence="2">Uncharacterized protein YbjT (DUF2867 family)</fullName>
    </submittedName>
</protein>
<name>A0ABS5A545_9PSEU</name>
<evidence type="ECO:0000313" key="3">
    <source>
        <dbReference type="Proteomes" id="UP001519363"/>
    </source>
</evidence>
<gene>
    <name evidence="2" type="ORF">JOF53_000577</name>
</gene>
<reference evidence="2 3" key="1">
    <citation type="submission" date="2021-03" db="EMBL/GenBank/DDBJ databases">
        <title>Sequencing the genomes of 1000 actinobacteria strains.</title>
        <authorList>
            <person name="Klenk H.-P."/>
        </authorList>
    </citation>
    <scope>NUCLEOTIDE SEQUENCE [LARGE SCALE GENOMIC DNA]</scope>
    <source>
        <strain evidence="2 3">DSM 44580</strain>
    </source>
</reference>
<feature type="domain" description="NmrA-like" evidence="1">
    <location>
        <begin position="4"/>
        <end position="224"/>
    </location>
</feature>
<dbReference type="InterPro" id="IPR051604">
    <property type="entry name" value="Ergot_Alk_Oxidoreductase"/>
</dbReference>
<dbReference type="PANTHER" id="PTHR43162">
    <property type="match status" value="1"/>
</dbReference>
<organism evidence="2 3">
    <name type="scientific">Crossiella equi</name>
    <dbReference type="NCBI Taxonomy" id="130796"/>
    <lineage>
        <taxon>Bacteria</taxon>
        <taxon>Bacillati</taxon>
        <taxon>Actinomycetota</taxon>
        <taxon>Actinomycetes</taxon>
        <taxon>Pseudonocardiales</taxon>
        <taxon>Pseudonocardiaceae</taxon>
        <taxon>Crossiella</taxon>
    </lineage>
</organism>
<dbReference type="Pfam" id="PF05368">
    <property type="entry name" value="NmrA"/>
    <property type="match status" value="1"/>
</dbReference>
<accession>A0ABS5A545</accession>
<dbReference type="Proteomes" id="UP001519363">
    <property type="component" value="Unassembled WGS sequence"/>
</dbReference>
<dbReference type="Gene3D" id="3.40.50.720">
    <property type="entry name" value="NAD(P)-binding Rossmann-like Domain"/>
    <property type="match status" value="1"/>
</dbReference>
<sequence>MTYLVHGATGAQGGPVADLLKAKGIDVRPLTRSVAELDDVAALTAAYAGVEGAFVHFPLTPDPEAPARWAKAVAAAALAARPRRVVISSSGGDPADATSPLLTPDKAAALTSLAEELRAGGIAVTLVQARLFKENLLLPPIFERARTEGVLAYPVRADQPIAWASHLDVAEVVVAALTSDNAPDVVNIGQTVTGPELAEGIAEHLGREVRFEFLPPADFRGLLAPILGEGTATGVSALYEALQALPAVTFPEQTGAKALLGTEVRSTARWLAALGVPA</sequence>
<comment type="caution">
    <text evidence="2">The sequence shown here is derived from an EMBL/GenBank/DDBJ whole genome shotgun (WGS) entry which is preliminary data.</text>
</comment>
<dbReference type="RefSeq" id="WP_209706269.1">
    <property type="nucleotide sequence ID" value="NZ_JAGIOO010000001.1"/>
</dbReference>
<dbReference type="InterPro" id="IPR008030">
    <property type="entry name" value="NmrA-like"/>
</dbReference>